<organism evidence="2 3">
    <name type="scientific">Orchesella dallaii</name>
    <dbReference type="NCBI Taxonomy" id="48710"/>
    <lineage>
        <taxon>Eukaryota</taxon>
        <taxon>Metazoa</taxon>
        <taxon>Ecdysozoa</taxon>
        <taxon>Arthropoda</taxon>
        <taxon>Hexapoda</taxon>
        <taxon>Collembola</taxon>
        <taxon>Entomobryomorpha</taxon>
        <taxon>Entomobryoidea</taxon>
        <taxon>Orchesellidae</taxon>
        <taxon>Orchesellinae</taxon>
        <taxon>Orchesella</taxon>
    </lineage>
</organism>
<gene>
    <name evidence="2" type="ORF">ODALV1_LOCUS23402</name>
</gene>
<reference evidence="2 3" key="1">
    <citation type="submission" date="2024-08" db="EMBL/GenBank/DDBJ databases">
        <authorList>
            <person name="Cucini C."/>
            <person name="Frati F."/>
        </authorList>
    </citation>
    <scope>NUCLEOTIDE SEQUENCE [LARGE SCALE GENOMIC DNA]</scope>
</reference>
<dbReference type="Proteomes" id="UP001642540">
    <property type="component" value="Unassembled WGS sequence"/>
</dbReference>
<proteinExistence type="predicted"/>
<evidence type="ECO:0000313" key="2">
    <source>
        <dbReference type="EMBL" id="CAL8129700.1"/>
    </source>
</evidence>
<feature type="region of interest" description="Disordered" evidence="1">
    <location>
        <begin position="53"/>
        <end position="80"/>
    </location>
</feature>
<dbReference type="EMBL" id="CAXLJM020000078">
    <property type="protein sequence ID" value="CAL8129700.1"/>
    <property type="molecule type" value="Genomic_DNA"/>
</dbReference>
<comment type="caution">
    <text evidence="2">The sequence shown here is derived from an EMBL/GenBank/DDBJ whole genome shotgun (WGS) entry which is preliminary data.</text>
</comment>
<evidence type="ECO:0000256" key="1">
    <source>
        <dbReference type="SAM" id="MobiDB-lite"/>
    </source>
</evidence>
<keyword evidence="3" id="KW-1185">Reference proteome</keyword>
<accession>A0ABP1RKW1</accession>
<name>A0ABP1RKW1_9HEXA</name>
<sequence length="80" mass="8526">MNSAIKLICVVAVLVTAFILIAWVTAPQGKVEAWLLTKFNFSLTVAKPSAATYAPSSDELNQDMDLEVSPTPDERGLGGC</sequence>
<evidence type="ECO:0000313" key="3">
    <source>
        <dbReference type="Proteomes" id="UP001642540"/>
    </source>
</evidence>
<protein>
    <submittedName>
        <fullName evidence="2">Uncharacterized protein</fullName>
    </submittedName>
</protein>